<dbReference type="RefSeq" id="WP_236100485.1">
    <property type="nucleotide sequence ID" value="NZ_JAKGUD010000029.1"/>
</dbReference>
<evidence type="ECO:0000313" key="1">
    <source>
        <dbReference type="EMBL" id="MCF4143701.1"/>
    </source>
</evidence>
<organism evidence="1 2">
    <name type="scientific">Dethiosulfovibrio marinus</name>
    <dbReference type="NCBI Taxonomy" id="133532"/>
    <lineage>
        <taxon>Bacteria</taxon>
        <taxon>Thermotogati</taxon>
        <taxon>Synergistota</taxon>
        <taxon>Synergistia</taxon>
        <taxon>Synergistales</taxon>
        <taxon>Dethiosulfovibrionaceae</taxon>
        <taxon>Dethiosulfovibrio</taxon>
    </lineage>
</organism>
<gene>
    <name evidence="1" type="ORF">L2W38_12860</name>
</gene>
<keyword evidence="2" id="KW-1185">Reference proteome</keyword>
<name>A0ABS9EU36_9BACT</name>
<proteinExistence type="predicted"/>
<sequence>MGEAVSYKVIRESDEEVRYERFLSQFNIFSSSPRYYGNSLYLDVLDKTLPFRRKYLIPKDREDMMFGLSGLAPAVSLPDMAPNVTEYISEE</sequence>
<evidence type="ECO:0000313" key="2">
    <source>
        <dbReference type="Proteomes" id="UP001200430"/>
    </source>
</evidence>
<accession>A0ABS9EU36</accession>
<reference evidence="1 2" key="1">
    <citation type="submission" date="2022-01" db="EMBL/GenBank/DDBJ databases">
        <title>Dethiosulfovibrio faecalis sp. nov., a novel proteolytic, non-sulfur-reducing bacterium isolated from a marine aquaculture solid waste bioreactor.</title>
        <authorList>
            <person name="Grabowski S."/>
            <person name="Apolinario E."/>
            <person name="Schneider N."/>
            <person name="Marshall C.W."/>
            <person name="Sowers K.R."/>
        </authorList>
    </citation>
    <scope>NUCLEOTIDE SEQUENCE [LARGE SCALE GENOMIC DNA]</scope>
    <source>
        <strain evidence="1 2">DSM 12537</strain>
    </source>
</reference>
<protein>
    <submittedName>
        <fullName evidence="1">Uncharacterized protein</fullName>
    </submittedName>
</protein>
<dbReference type="Proteomes" id="UP001200430">
    <property type="component" value="Unassembled WGS sequence"/>
</dbReference>
<dbReference type="EMBL" id="JAKGUD010000029">
    <property type="protein sequence ID" value="MCF4143701.1"/>
    <property type="molecule type" value="Genomic_DNA"/>
</dbReference>
<comment type="caution">
    <text evidence="1">The sequence shown here is derived from an EMBL/GenBank/DDBJ whole genome shotgun (WGS) entry which is preliminary data.</text>
</comment>